<feature type="region of interest" description="Disordered" evidence="1">
    <location>
        <begin position="1"/>
        <end position="27"/>
    </location>
</feature>
<accession>A0AAE0GQI0</accession>
<comment type="caution">
    <text evidence="2">The sequence shown here is derived from an EMBL/GenBank/DDBJ whole genome shotgun (WGS) entry which is preliminary data.</text>
</comment>
<evidence type="ECO:0000313" key="2">
    <source>
        <dbReference type="EMBL" id="KAK3282442.1"/>
    </source>
</evidence>
<dbReference type="EMBL" id="LGRX02003310">
    <property type="protein sequence ID" value="KAK3282442.1"/>
    <property type="molecule type" value="Genomic_DNA"/>
</dbReference>
<proteinExistence type="predicted"/>
<feature type="compositionally biased region" description="Basic and acidic residues" evidence="1">
    <location>
        <begin position="253"/>
        <end position="262"/>
    </location>
</feature>
<gene>
    <name evidence="2" type="ORF">CYMTET_9819</name>
</gene>
<dbReference type="AlphaFoldDB" id="A0AAE0GQI0"/>
<dbReference type="Proteomes" id="UP001190700">
    <property type="component" value="Unassembled WGS sequence"/>
</dbReference>
<keyword evidence="3" id="KW-1185">Reference proteome</keyword>
<feature type="compositionally biased region" description="Basic and acidic residues" evidence="1">
    <location>
        <begin position="1"/>
        <end position="11"/>
    </location>
</feature>
<evidence type="ECO:0000313" key="3">
    <source>
        <dbReference type="Proteomes" id="UP001190700"/>
    </source>
</evidence>
<name>A0AAE0GQI0_9CHLO</name>
<feature type="region of interest" description="Disordered" evidence="1">
    <location>
        <begin position="433"/>
        <end position="455"/>
    </location>
</feature>
<organism evidence="2 3">
    <name type="scientific">Cymbomonas tetramitiformis</name>
    <dbReference type="NCBI Taxonomy" id="36881"/>
    <lineage>
        <taxon>Eukaryota</taxon>
        <taxon>Viridiplantae</taxon>
        <taxon>Chlorophyta</taxon>
        <taxon>Pyramimonadophyceae</taxon>
        <taxon>Pyramimonadales</taxon>
        <taxon>Pyramimonadaceae</taxon>
        <taxon>Cymbomonas</taxon>
    </lineage>
</organism>
<reference evidence="2 3" key="1">
    <citation type="journal article" date="2015" name="Genome Biol. Evol.">
        <title>Comparative Genomics of a Bacterivorous Green Alga Reveals Evolutionary Causalities and Consequences of Phago-Mixotrophic Mode of Nutrition.</title>
        <authorList>
            <person name="Burns J.A."/>
            <person name="Paasch A."/>
            <person name="Narechania A."/>
            <person name="Kim E."/>
        </authorList>
    </citation>
    <scope>NUCLEOTIDE SEQUENCE [LARGE SCALE GENOMIC DNA]</scope>
    <source>
        <strain evidence="2 3">PLY_AMNH</strain>
    </source>
</reference>
<feature type="compositionally biased region" description="Low complexity" evidence="1">
    <location>
        <begin position="436"/>
        <end position="446"/>
    </location>
</feature>
<sequence>MQMEGTTHEESSTSQRPHYTGSKEDDREEFCLALSRRVTGKQRAHRSSVRRALNGPMMLKASPEEKKNCKKNSQPDWEGMYEELPSFLQSIGSDSGTPSEAYSWLMEPLDLNGKVASRFTWFLKRMEEHEAADGAVNCADQPRFHLMDRNATWVVARPATAEDDDGEVSDEYLRDGNSLTGLTGCKGDLEWKDLENIVRVQDKIKDEVEEWSLSIVQDLLRRQSCPYSVYELKNFGIDLNAVVTAIRAAESKKITAKEKPSEAKLPSSPEGGGTGEPSQKQVKYQKRMAALAEAKVGAGTGGNRQVPPPSDYSPKGRKPCDDYCNGGYAHSGRPNDCWVASNRSRCPDDYAVTRINSARPEVRQNVQMRNYNVKHRFPRNLFGITTKEWGAMTDEQKGLVSANVADQQPDMNKQFAALAKEIKDKLAQDMDDIKSRLSSSSASGRGLSDDEEEVGVSRAAIQEEFEDDEEPLSAAQGHVHVTLGSTKKMQGFTPMTPEEYQEGNPLRSTRPADYLEKKVTLLSALLAFRALTQVTAVLHQEGRLDSKKSSNVLAVIDEIKTTASLALDIRDAQEDCLDEEDNLPELADGDDSDSEDGFLDQNDYEIAEHHLRKLGESKPKAEAAFCDDKLNGCQDVVAGTISVEGYEELKKVTGQALDGEQRQRMNQVQPVCKLRNDSLEQGMALISAGGELVLSPAILMDSGPTATSYNLQEW</sequence>
<evidence type="ECO:0000256" key="1">
    <source>
        <dbReference type="SAM" id="MobiDB-lite"/>
    </source>
</evidence>
<feature type="region of interest" description="Disordered" evidence="1">
    <location>
        <begin position="253"/>
        <end position="317"/>
    </location>
</feature>
<protein>
    <submittedName>
        <fullName evidence="2">Uncharacterized protein</fullName>
    </submittedName>
</protein>